<sequence length="328" mass="33245">MRHQLLIAFIAPAALAAASALKSRGECQQGYTLCSPAGATTATTPQIGDSDFVNLFQDIVLSSLPASKRSLSSSSERIVEKRDSASLCCVSSLTCLTMHSLNIPFCYDQFTTNYYLPDDSYGTVVGGSYSSSSGATANLESGDYTDRDGTTGNIYSSNSAAKPNTATLPMPSQFTASGVGSAIPASVLGGVTVTYTTTLPASTIPATAIPATTVSESISQQTISVSTTITTSIGGNKVVSTEVQIEITETTIPGMTRSASTRAASTVSEVVATVTTVVASDSASALSASATASATGNSGVGRSGARIGVTGIIGIVGVIILVLIRARC</sequence>
<evidence type="ECO:0000256" key="2">
    <source>
        <dbReference type="SAM" id="SignalP"/>
    </source>
</evidence>
<keyword evidence="1" id="KW-1133">Transmembrane helix</keyword>
<accession>A0A4Z1EPQ0</accession>
<protein>
    <submittedName>
        <fullName evidence="3">Uncharacterized protein</fullName>
    </submittedName>
</protein>
<dbReference type="Proteomes" id="UP000297777">
    <property type="component" value="Unassembled WGS sequence"/>
</dbReference>
<gene>
    <name evidence="3" type="ORF">BTUL_0065g00160</name>
</gene>
<dbReference type="OrthoDB" id="3438781at2759"/>
<keyword evidence="1" id="KW-0812">Transmembrane</keyword>
<keyword evidence="1" id="KW-0472">Membrane</keyword>
<proteinExistence type="predicted"/>
<keyword evidence="2" id="KW-0732">Signal</keyword>
<name>A0A4Z1EPQ0_9HELO</name>
<comment type="caution">
    <text evidence="3">The sequence shown here is derived from an EMBL/GenBank/DDBJ whole genome shotgun (WGS) entry which is preliminary data.</text>
</comment>
<dbReference type="EMBL" id="PQXH01000065">
    <property type="protein sequence ID" value="TGO13660.1"/>
    <property type="molecule type" value="Genomic_DNA"/>
</dbReference>
<feature type="chain" id="PRO_5021433818" evidence="2">
    <location>
        <begin position="21"/>
        <end position="328"/>
    </location>
</feature>
<feature type="transmembrane region" description="Helical" evidence="1">
    <location>
        <begin position="305"/>
        <end position="324"/>
    </location>
</feature>
<evidence type="ECO:0000313" key="4">
    <source>
        <dbReference type="Proteomes" id="UP000297777"/>
    </source>
</evidence>
<dbReference type="AlphaFoldDB" id="A0A4Z1EPQ0"/>
<evidence type="ECO:0000256" key="1">
    <source>
        <dbReference type="SAM" id="Phobius"/>
    </source>
</evidence>
<keyword evidence="4" id="KW-1185">Reference proteome</keyword>
<reference evidence="3 4" key="1">
    <citation type="submission" date="2017-12" db="EMBL/GenBank/DDBJ databases">
        <title>Comparative genomics of Botrytis spp.</title>
        <authorList>
            <person name="Valero-Jimenez C.A."/>
            <person name="Tapia P."/>
            <person name="Veloso J."/>
            <person name="Silva-Moreno E."/>
            <person name="Staats M."/>
            <person name="Valdes J.H."/>
            <person name="Van Kan J.A.L."/>
        </authorList>
    </citation>
    <scope>NUCLEOTIDE SEQUENCE [LARGE SCALE GENOMIC DNA]</scope>
    <source>
        <strain evidence="3 4">Bt9001</strain>
    </source>
</reference>
<organism evidence="3 4">
    <name type="scientific">Botrytis tulipae</name>
    <dbReference type="NCBI Taxonomy" id="87230"/>
    <lineage>
        <taxon>Eukaryota</taxon>
        <taxon>Fungi</taxon>
        <taxon>Dikarya</taxon>
        <taxon>Ascomycota</taxon>
        <taxon>Pezizomycotina</taxon>
        <taxon>Leotiomycetes</taxon>
        <taxon>Helotiales</taxon>
        <taxon>Sclerotiniaceae</taxon>
        <taxon>Botrytis</taxon>
    </lineage>
</organism>
<evidence type="ECO:0000313" key="3">
    <source>
        <dbReference type="EMBL" id="TGO13660.1"/>
    </source>
</evidence>
<feature type="signal peptide" evidence="2">
    <location>
        <begin position="1"/>
        <end position="20"/>
    </location>
</feature>